<proteinExistence type="predicted"/>
<keyword evidence="4" id="KW-0472">Membrane</keyword>
<feature type="non-terminal residue" evidence="7">
    <location>
        <position position="1"/>
    </location>
</feature>
<evidence type="ECO:0000256" key="2">
    <source>
        <dbReference type="ARBA" id="ARBA00022692"/>
    </source>
</evidence>
<comment type="subcellular location">
    <subcellularLocation>
        <location evidence="1">Membrane</location>
        <topology evidence="1">Multi-pass membrane protein</topology>
    </subcellularLocation>
</comment>
<dbReference type="EMBL" id="JAHRIP010077511">
    <property type="protein sequence ID" value="MEQ2311780.1"/>
    <property type="molecule type" value="Genomic_DNA"/>
</dbReference>
<evidence type="ECO:0000259" key="6">
    <source>
        <dbReference type="Pfam" id="PF00520"/>
    </source>
</evidence>
<sequence length="91" mass="10219">LSRAVDCEVVLKLLSRGVCFGRFTFLRDPWNWLDVSAVCFVQATVGTEPLEEHDSPQKKKPVERTQDHDHITVEDGQDDLQLGAAPVLKES</sequence>
<evidence type="ECO:0000313" key="8">
    <source>
        <dbReference type="Proteomes" id="UP001469553"/>
    </source>
</evidence>
<evidence type="ECO:0000313" key="7">
    <source>
        <dbReference type="EMBL" id="MEQ2311780.1"/>
    </source>
</evidence>
<keyword evidence="8" id="KW-1185">Reference proteome</keyword>
<evidence type="ECO:0000256" key="4">
    <source>
        <dbReference type="ARBA" id="ARBA00023136"/>
    </source>
</evidence>
<organism evidence="7 8">
    <name type="scientific">Ameca splendens</name>
    <dbReference type="NCBI Taxonomy" id="208324"/>
    <lineage>
        <taxon>Eukaryota</taxon>
        <taxon>Metazoa</taxon>
        <taxon>Chordata</taxon>
        <taxon>Craniata</taxon>
        <taxon>Vertebrata</taxon>
        <taxon>Euteleostomi</taxon>
        <taxon>Actinopterygii</taxon>
        <taxon>Neopterygii</taxon>
        <taxon>Teleostei</taxon>
        <taxon>Neoteleostei</taxon>
        <taxon>Acanthomorphata</taxon>
        <taxon>Ovalentaria</taxon>
        <taxon>Atherinomorphae</taxon>
        <taxon>Cyprinodontiformes</taxon>
        <taxon>Goodeidae</taxon>
        <taxon>Ameca</taxon>
    </lineage>
</organism>
<evidence type="ECO:0000256" key="1">
    <source>
        <dbReference type="ARBA" id="ARBA00004141"/>
    </source>
</evidence>
<evidence type="ECO:0000256" key="3">
    <source>
        <dbReference type="ARBA" id="ARBA00022989"/>
    </source>
</evidence>
<comment type="caution">
    <text evidence="7">The sequence shown here is derived from an EMBL/GenBank/DDBJ whole genome shotgun (WGS) entry which is preliminary data.</text>
</comment>
<name>A0ABV1A202_9TELE</name>
<dbReference type="Proteomes" id="UP001469553">
    <property type="component" value="Unassembled WGS sequence"/>
</dbReference>
<protein>
    <recommendedName>
        <fullName evidence="6">Ion transport domain-containing protein</fullName>
    </recommendedName>
</protein>
<reference evidence="7 8" key="1">
    <citation type="submission" date="2021-06" db="EMBL/GenBank/DDBJ databases">
        <authorList>
            <person name="Palmer J.M."/>
        </authorList>
    </citation>
    <scope>NUCLEOTIDE SEQUENCE [LARGE SCALE GENOMIC DNA]</scope>
    <source>
        <strain evidence="7 8">AS_MEX2019</strain>
        <tissue evidence="7">Muscle</tissue>
    </source>
</reference>
<feature type="region of interest" description="Disordered" evidence="5">
    <location>
        <begin position="48"/>
        <end position="91"/>
    </location>
</feature>
<accession>A0ABV1A202</accession>
<gene>
    <name evidence="7" type="ORF">AMECASPLE_024125</name>
</gene>
<keyword evidence="3" id="KW-1133">Transmembrane helix</keyword>
<dbReference type="Pfam" id="PF00520">
    <property type="entry name" value="Ion_trans"/>
    <property type="match status" value="1"/>
</dbReference>
<dbReference type="InterPro" id="IPR005821">
    <property type="entry name" value="Ion_trans_dom"/>
</dbReference>
<feature type="domain" description="Ion transport" evidence="6">
    <location>
        <begin position="8"/>
        <end position="47"/>
    </location>
</feature>
<feature type="compositionally biased region" description="Basic and acidic residues" evidence="5">
    <location>
        <begin position="50"/>
        <end position="73"/>
    </location>
</feature>
<evidence type="ECO:0000256" key="5">
    <source>
        <dbReference type="SAM" id="MobiDB-lite"/>
    </source>
</evidence>
<keyword evidence="2" id="KW-0812">Transmembrane</keyword>